<protein>
    <submittedName>
        <fullName evidence="2">Uncharacterized protein</fullName>
    </submittedName>
</protein>
<evidence type="ECO:0000256" key="1">
    <source>
        <dbReference type="SAM" id="Phobius"/>
    </source>
</evidence>
<proteinExistence type="predicted"/>
<keyword evidence="1" id="KW-1133">Transmembrane helix</keyword>
<reference evidence="2 3" key="1">
    <citation type="journal article" date="2021" name="Elife">
        <title>Chloroplast acquisition without the gene transfer in kleptoplastic sea slugs, Plakobranchus ocellatus.</title>
        <authorList>
            <person name="Maeda T."/>
            <person name="Takahashi S."/>
            <person name="Yoshida T."/>
            <person name="Shimamura S."/>
            <person name="Takaki Y."/>
            <person name="Nagai Y."/>
            <person name="Toyoda A."/>
            <person name="Suzuki Y."/>
            <person name="Arimoto A."/>
            <person name="Ishii H."/>
            <person name="Satoh N."/>
            <person name="Nishiyama T."/>
            <person name="Hasebe M."/>
            <person name="Maruyama T."/>
            <person name="Minagawa J."/>
            <person name="Obokata J."/>
            <person name="Shigenobu S."/>
        </authorList>
    </citation>
    <scope>NUCLEOTIDE SEQUENCE [LARGE SCALE GENOMIC DNA]</scope>
</reference>
<evidence type="ECO:0000313" key="3">
    <source>
        <dbReference type="Proteomes" id="UP000735302"/>
    </source>
</evidence>
<dbReference type="AlphaFoldDB" id="A0AAV4DW98"/>
<dbReference type="Proteomes" id="UP000735302">
    <property type="component" value="Unassembled WGS sequence"/>
</dbReference>
<keyword evidence="1" id="KW-0472">Membrane</keyword>
<accession>A0AAV4DW98</accession>
<dbReference type="EMBL" id="BLXT01008388">
    <property type="protein sequence ID" value="GFO48368.1"/>
    <property type="molecule type" value="Genomic_DNA"/>
</dbReference>
<comment type="caution">
    <text evidence="2">The sequence shown here is derived from an EMBL/GenBank/DDBJ whole genome shotgun (WGS) entry which is preliminary data.</text>
</comment>
<name>A0AAV4DW98_9GAST</name>
<feature type="transmembrane region" description="Helical" evidence="1">
    <location>
        <begin position="12"/>
        <end position="31"/>
    </location>
</feature>
<evidence type="ECO:0000313" key="2">
    <source>
        <dbReference type="EMBL" id="GFO48368.1"/>
    </source>
</evidence>
<keyword evidence="3" id="KW-1185">Reference proteome</keyword>
<keyword evidence="1" id="KW-0812">Transmembrane</keyword>
<gene>
    <name evidence="2" type="ORF">PoB_007487300</name>
</gene>
<organism evidence="2 3">
    <name type="scientific">Plakobranchus ocellatus</name>
    <dbReference type="NCBI Taxonomy" id="259542"/>
    <lineage>
        <taxon>Eukaryota</taxon>
        <taxon>Metazoa</taxon>
        <taxon>Spiralia</taxon>
        <taxon>Lophotrochozoa</taxon>
        <taxon>Mollusca</taxon>
        <taxon>Gastropoda</taxon>
        <taxon>Heterobranchia</taxon>
        <taxon>Euthyneura</taxon>
        <taxon>Panpulmonata</taxon>
        <taxon>Sacoglossa</taxon>
        <taxon>Placobranchoidea</taxon>
        <taxon>Plakobranchidae</taxon>
        <taxon>Plakobranchus</taxon>
    </lineage>
</organism>
<sequence length="93" mass="10442">MAYSDSSRFVKAALYNSVVSSFLALFGFAAVSRFDPCKRRSWLIAGAYQSFLLKAYVSSCPDTEADMPQRDEGIVSDGLGHWMDGPGWRRHRE</sequence>